<name>A0A4P9WEJ0_9FUNG</name>
<dbReference type="AlphaFoldDB" id="A0A4P9WEJ0"/>
<keyword evidence="2 3" id="KW-0663">Pyridoxal phosphate</keyword>
<sequence>MADLPLAFATLSVHADASDILDIAPPIHVSTTYRYADDWTDRTALKNGWISAAATPKPAVPHPRNPALPETELCYSRMHTTTRDRLETVLGALDGGSWCRAVTYASGLAAVTAALAFCKPKRIIMSRQGYHGSHAAVDVYARGRESLVVHIEDGMPVLEDGDLVWLESPRNPRGEISDVRAVAASRPKSGKVYVIVDSTFAPPPLQKCLEVGADIVMHSSTKYLAGHSDALGGVLVAKDPAVAEGLLKDRIALGGVLGNMEAWLLLRSLRSLNVRVKQQSATATAISAWLNSRIAGKDLTDPSLEIIKRVWHGSIEGNPGHEVAVREGWGWSGTISLEFTSLHHARLICDRLRLFTHATSLGGCESLIEWRVSVDSSMSPRLVRISFGLEDPEDLKADLRRGFLEVKKEVDALFAEGWVEPKEE</sequence>
<dbReference type="OrthoDB" id="3512640at2759"/>
<dbReference type="PANTHER" id="PTHR11808">
    <property type="entry name" value="TRANS-SULFURATION ENZYME FAMILY MEMBER"/>
    <property type="match status" value="1"/>
</dbReference>
<dbReference type="EMBL" id="KZ995215">
    <property type="protein sequence ID" value="RKO91139.1"/>
    <property type="molecule type" value="Genomic_DNA"/>
</dbReference>
<dbReference type="InterPro" id="IPR015421">
    <property type="entry name" value="PyrdxlP-dep_Trfase_major"/>
</dbReference>
<dbReference type="PROSITE" id="PS00868">
    <property type="entry name" value="CYS_MET_METAB_PP"/>
    <property type="match status" value="1"/>
</dbReference>
<dbReference type="InterPro" id="IPR000277">
    <property type="entry name" value="Cys/Met-Metab_PyrdxlP-dep_enz"/>
</dbReference>
<keyword evidence="6" id="KW-1185">Reference proteome</keyword>
<feature type="modified residue" description="N6-(pyridoxal phosphate)lysine" evidence="3">
    <location>
        <position position="222"/>
    </location>
</feature>
<evidence type="ECO:0000313" key="5">
    <source>
        <dbReference type="EMBL" id="RKO91139.1"/>
    </source>
</evidence>
<protein>
    <submittedName>
        <fullName evidence="5">Cys/Met metabolism PLP-dependent enzyme-domain-containing protein</fullName>
    </submittedName>
</protein>
<dbReference type="GO" id="GO:0019346">
    <property type="term" value="P:transsulfuration"/>
    <property type="evidence" value="ECO:0007669"/>
    <property type="project" value="InterPro"/>
</dbReference>
<proteinExistence type="inferred from homology"/>
<dbReference type="GO" id="GO:0005737">
    <property type="term" value="C:cytoplasm"/>
    <property type="evidence" value="ECO:0007669"/>
    <property type="project" value="TreeGrafter"/>
</dbReference>
<evidence type="ECO:0000256" key="3">
    <source>
        <dbReference type="PIRSR" id="PIRSR001434-2"/>
    </source>
</evidence>
<dbReference type="PANTHER" id="PTHR11808:SF35">
    <property type="entry name" value="CYSTATHIONINE GAMMA-SYNTHASE (AFU_ORTHOLOGUE AFUA_7G01590)"/>
    <property type="match status" value="1"/>
</dbReference>
<comment type="cofactor">
    <cofactor evidence="1 4">
        <name>pyridoxal 5'-phosphate</name>
        <dbReference type="ChEBI" id="CHEBI:597326"/>
    </cofactor>
</comment>
<dbReference type="InterPro" id="IPR054542">
    <property type="entry name" value="Cys_met_metab_PP"/>
</dbReference>
<evidence type="ECO:0000256" key="1">
    <source>
        <dbReference type="ARBA" id="ARBA00001933"/>
    </source>
</evidence>
<dbReference type="GO" id="GO:0016846">
    <property type="term" value="F:carbon-sulfur lyase activity"/>
    <property type="evidence" value="ECO:0007669"/>
    <property type="project" value="TreeGrafter"/>
</dbReference>
<organism evidence="5 6">
    <name type="scientific">Blyttiomyces helicus</name>
    <dbReference type="NCBI Taxonomy" id="388810"/>
    <lineage>
        <taxon>Eukaryota</taxon>
        <taxon>Fungi</taxon>
        <taxon>Fungi incertae sedis</taxon>
        <taxon>Chytridiomycota</taxon>
        <taxon>Chytridiomycota incertae sedis</taxon>
        <taxon>Chytridiomycetes</taxon>
        <taxon>Chytridiomycetes incertae sedis</taxon>
        <taxon>Blyttiomyces</taxon>
    </lineage>
</organism>
<dbReference type="InterPro" id="IPR015424">
    <property type="entry name" value="PyrdxlP-dep_Trfase"/>
</dbReference>
<evidence type="ECO:0000256" key="2">
    <source>
        <dbReference type="ARBA" id="ARBA00022898"/>
    </source>
</evidence>
<accession>A0A4P9WEJ0</accession>
<dbReference type="SUPFAM" id="SSF53383">
    <property type="entry name" value="PLP-dependent transferases"/>
    <property type="match status" value="1"/>
</dbReference>
<gene>
    <name evidence="5" type="ORF">BDK51DRAFT_21335</name>
</gene>
<dbReference type="Pfam" id="PF01053">
    <property type="entry name" value="Cys_Met_Meta_PP"/>
    <property type="match status" value="1"/>
</dbReference>
<comment type="similarity">
    <text evidence="4">Belongs to the trans-sulfuration enzymes family.</text>
</comment>
<dbReference type="GO" id="GO:0030170">
    <property type="term" value="F:pyridoxal phosphate binding"/>
    <property type="evidence" value="ECO:0007669"/>
    <property type="project" value="InterPro"/>
</dbReference>
<evidence type="ECO:0000313" key="6">
    <source>
        <dbReference type="Proteomes" id="UP000269721"/>
    </source>
</evidence>
<dbReference type="PIRSF" id="PIRSF001434">
    <property type="entry name" value="CGS"/>
    <property type="match status" value="1"/>
</dbReference>
<evidence type="ECO:0000256" key="4">
    <source>
        <dbReference type="RuleBase" id="RU362118"/>
    </source>
</evidence>
<dbReference type="InterPro" id="IPR015422">
    <property type="entry name" value="PyrdxlP-dep_Trfase_small"/>
</dbReference>
<reference evidence="6" key="1">
    <citation type="journal article" date="2018" name="Nat. Microbiol.">
        <title>Leveraging single-cell genomics to expand the fungal tree of life.</title>
        <authorList>
            <person name="Ahrendt S.R."/>
            <person name="Quandt C.A."/>
            <person name="Ciobanu D."/>
            <person name="Clum A."/>
            <person name="Salamov A."/>
            <person name="Andreopoulos B."/>
            <person name="Cheng J.F."/>
            <person name="Woyke T."/>
            <person name="Pelin A."/>
            <person name="Henrissat B."/>
            <person name="Reynolds N.K."/>
            <person name="Benny G.L."/>
            <person name="Smith M.E."/>
            <person name="James T.Y."/>
            <person name="Grigoriev I.V."/>
        </authorList>
    </citation>
    <scope>NUCLEOTIDE SEQUENCE [LARGE SCALE GENOMIC DNA]</scope>
</reference>
<dbReference type="Gene3D" id="3.90.1150.10">
    <property type="entry name" value="Aspartate Aminotransferase, domain 1"/>
    <property type="match status" value="1"/>
</dbReference>
<dbReference type="Gene3D" id="3.40.640.10">
    <property type="entry name" value="Type I PLP-dependent aspartate aminotransferase-like (Major domain)"/>
    <property type="match status" value="1"/>
</dbReference>
<dbReference type="Proteomes" id="UP000269721">
    <property type="component" value="Unassembled WGS sequence"/>
</dbReference>